<accession>A0A0G4N805</accession>
<proteinExistence type="predicted"/>
<dbReference type="EMBL" id="CVQI01032940">
    <property type="protein sequence ID" value="CRK42746.1"/>
    <property type="molecule type" value="Genomic_DNA"/>
</dbReference>
<evidence type="ECO:0000313" key="1">
    <source>
        <dbReference type="EMBL" id="CRK42746.1"/>
    </source>
</evidence>
<protein>
    <submittedName>
        <fullName evidence="1">Uncharacterized protein</fullName>
    </submittedName>
</protein>
<sequence>MSITFLRHIRPTKAVAAIAAGGISLGIYSRMMTDSAHADSGSPSKVFGSGPAFVLLPLESSEVVNHNTKRLRFRLPDENAPPF</sequence>
<name>A0A0G4N805_VERLO</name>
<evidence type="ECO:0000313" key="2">
    <source>
        <dbReference type="Proteomes" id="UP000045706"/>
    </source>
</evidence>
<reference evidence="2" key="1">
    <citation type="submission" date="2015-05" db="EMBL/GenBank/DDBJ databases">
        <authorList>
            <person name="Fogelqvist Johan"/>
        </authorList>
    </citation>
    <scope>NUCLEOTIDE SEQUENCE [LARGE SCALE GENOMIC DNA]</scope>
</reference>
<organism evidence="1 2">
    <name type="scientific">Verticillium longisporum</name>
    <name type="common">Verticillium dahliae var. longisporum</name>
    <dbReference type="NCBI Taxonomy" id="100787"/>
    <lineage>
        <taxon>Eukaryota</taxon>
        <taxon>Fungi</taxon>
        <taxon>Dikarya</taxon>
        <taxon>Ascomycota</taxon>
        <taxon>Pezizomycotina</taxon>
        <taxon>Sordariomycetes</taxon>
        <taxon>Hypocreomycetidae</taxon>
        <taxon>Glomerellales</taxon>
        <taxon>Plectosphaerellaceae</taxon>
        <taxon>Verticillium</taxon>
    </lineage>
</organism>
<gene>
    <name evidence="1" type="ORF">BN1723_005395</name>
</gene>
<dbReference type="AlphaFoldDB" id="A0A0G4N805"/>
<dbReference type="Proteomes" id="UP000045706">
    <property type="component" value="Unassembled WGS sequence"/>
</dbReference>